<accession>A0A5K3EFR6</accession>
<feature type="compositionally biased region" description="Gly residues" evidence="1">
    <location>
        <begin position="91"/>
        <end position="112"/>
    </location>
</feature>
<protein>
    <submittedName>
        <fullName evidence="2">Acyltransferase</fullName>
    </submittedName>
</protein>
<name>A0A5K3EFR6_MESCO</name>
<reference evidence="2" key="1">
    <citation type="submission" date="2019-11" db="UniProtKB">
        <authorList>
            <consortium name="WormBaseParasite"/>
        </authorList>
    </citation>
    <scope>IDENTIFICATION</scope>
</reference>
<sequence>LVYASSYVLGFYAFAKINCAPKLITVPLRSHINVGLCSCSMRKTIVDLLLITRSALVTLQCLSFDSKATMTSPLRRGISEPGESDLPAGQGVDGGHGQPGGGVGGRSDGGPGVAARPLRPHAQSAARLLPHRPQNGSSPNPLAGVRGDEHVRPGSQSRGFCPAAGAGLVHTHLHLLPSHILLVARHSVPQAAQCRRWKADRVQANALPD</sequence>
<evidence type="ECO:0000313" key="2">
    <source>
        <dbReference type="WBParaSite" id="MCU_000213-RB"/>
    </source>
</evidence>
<evidence type="ECO:0000256" key="1">
    <source>
        <dbReference type="SAM" id="MobiDB-lite"/>
    </source>
</evidence>
<proteinExistence type="predicted"/>
<dbReference type="AlphaFoldDB" id="A0A5K3EFR6"/>
<feature type="region of interest" description="Disordered" evidence="1">
    <location>
        <begin position="72"/>
        <end position="156"/>
    </location>
</feature>
<dbReference type="WBParaSite" id="MCU_000213-RB">
    <property type="protein sequence ID" value="MCU_000213-RB"/>
    <property type="gene ID" value="MCU_000213"/>
</dbReference>
<organism evidence="2">
    <name type="scientific">Mesocestoides corti</name>
    <name type="common">Flatworm</name>
    <dbReference type="NCBI Taxonomy" id="53468"/>
    <lineage>
        <taxon>Eukaryota</taxon>
        <taxon>Metazoa</taxon>
        <taxon>Spiralia</taxon>
        <taxon>Lophotrochozoa</taxon>
        <taxon>Platyhelminthes</taxon>
        <taxon>Cestoda</taxon>
        <taxon>Eucestoda</taxon>
        <taxon>Cyclophyllidea</taxon>
        <taxon>Mesocestoididae</taxon>
        <taxon>Mesocestoides</taxon>
    </lineage>
</organism>